<organism evidence="4 6">
    <name type="scientific">Polistes dominula</name>
    <name type="common">European paper wasp</name>
    <name type="synonym">Vespa dominula</name>
    <dbReference type="NCBI Taxonomy" id="743375"/>
    <lineage>
        <taxon>Eukaryota</taxon>
        <taxon>Metazoa</taxon>
        <taxon>Ecdysozoa</taxon>
        <taxon>Arthropoda</taxon>
        <taxon>Hexapoda</taxon>
        <taxon>Insecta</taxon>
        <taxon>Pterygota</taxon>
        <taxon>Neoptera</taxon>
        <taxon>Endopterygota</taxon>
        <taxon>Hymenoptera</taxon>
        <taxon>Apocrita</taxon>
        <taxon>Aculeata</taxon>
        <taxon>Vespoidea</taxon>
        <taxon>Vespidae</taxon>
        <taxon>Polistinae</taxon>
        <taxon>Polistini</taxon>
        <taxon>Polistes</taxon>
    </lineage>
</organism>
<dbReference type="InterPro" id="IPR000172">
    <property type="entry name" value="GMC_OxRdtase_N"/>
</dbReference>
<feature type="domain" description="Glucose-methanol-choline oxidoreductase N-terminal" evidence="3">
    <location>
        <begin position="134"/>
        <end position="157"/>
    </location>
</feature>
<dbReference type="InterPro" id="IPR007867">
    <property type="entry name" value="GMC_OxRtase_C"/>
</dbReference>
<keyword evidence="4" id="KW-1185">Reference proteome</keyword>
<proteinExistence type="inferred from homology"/>
<dbReference type="PROSITE" id="PS00623">
    <property type="entry name" value="GMC_OXRED_1"/>
    <property type="match status" value="1"/>
</dbReference>
<gene>
    <name evidence="5 6" type="primary">LOC107068454</name>
</gene>
<dbReference type="Proteomes" id="UP000694924">
    <property type="component" value="Unplaced"/>
</dbReference>
<dbReference type="SUPFAM" id="SSF51905">
    <property type="entry name" value="FAD/NAD(P)-binding domain"/>
    <property type="match status" value="1"/>
</dbReference>
<comment type="similarity">
    <text evidence="1 2">Belongs to the GMC oxidoreductase family.</text>
</comment>
<evidence type="ECO:0000313" key="5">
    <source>
        <dbReference type="RefSeq" id="XP_015180324.1"/>
    </source>
</evidence>
<dbReference type="InterPro" id="IPR012132">
    <property type="entry name" value="GMC_OxRdtase"/>
</dbReference>
<keyword evidence="2" id="KW-0274">FAD</keyword>
<dbReference type="InterPro" id="IPR036188">
    <property type="entry name" value="FAD/NAD-bd_sf"/>
</dbReference>
<dbReference type="SUPFAM" id="SSF54373">
    <property type="entry name" value="FAD-linked reductases, C-terminal domain"/>
    <property type="match status" value="1"/>
</dbReference>
<protein>
    <submittedName>
        <fullName evidence="5 6">Glucose dehydrogenase [FAD, quinone]</fullName>
    </submittedName>
</protein>
<dbReference type="RefSeq" id="XP_015180324.1">
    <property type="nucleotide sequence ID" value="XM_015324838.1"/>
</dbReference>
<evidence type="ECO:0000313" key="4">
    <source>
        <dbReference type="Proteomes" id="UP000694924"/>
    </source>
</evidence>
<accession>A0ABM1IJD8</accession>
<dbReference type="Pfam" id="PF05199">
    <property type="entry name" value="GMC_oxred_C"/>
    <property type="match status" value="1"/>
</dbReference>
<keyword evidence="2" id="KW-0285">Flavoprotein</keyword>
<dbReference type="PANTHER" id="PTHR11552">
    <property type="entry name" value="GLUCOSE-METHANOL-CHOLINE GMC OXIDOREDUCTASE"/>
    <property type="match status" value="1"/>
</dbReference>
<dbReference type="Gene3D" id="3.30.560.10">
    <property type="entry name" value="Glucose Oxidase, domain 3"/>
    <property type="match status" value="1"/>
</dbReference>
<evidence type="ECO:0000313" key="6">
    <source>
        <dbReference type="RefSeq" id="XP_015180325.1"/>
    </source>
</evidence>
<dbReference type="Gene3D" id="3.50.50.60">
    <property type="entry name" value="FAD/NAD(P)-binding domain"/>
    <property type="match status" value="1"/>
</dbReference>
<dbReference type="GeneID" id="107068454"/>
<dbReference type="Pfam" id="PF00732">
    <property type="entry name" value="GMC_oxred_N"/>
    <property type="match status" value="1"/>
</dbReference>
<dbReference type="PIRSF" id="PIRSF000137">
    <property type="entry name" value="Alcohol_oxidase"/>
    <property type="match status" value="1"/>
</dbReference>
<evidence type="ECO:0000256" key="2">
    <source>
        <dbReference type="RuleBase" id="RU003968"/>
    </source>
</evidence>
<dbReference type="RefSeq" id="XP_015180325.1">
    <property type="nucleotide sequence ID" value="XM_015324839.1"/>
</dbReference>
<evidence type="ECO:0000256" key="1">
    <source>
        <dbReference type="ARBA" id="ARBA00010790"/>
    </source>
</evidence>
<reference evidence="5 6" key="1">
    <citation type="submission" date="2025-05" db="UniProtKB">
        <authorList>
            <consortium name="RefSeq"/>
        </authorList>
    </citation>
    <scope>IDENTIFICATION</scope>
    <source>
        <tissue evidence="5 6">Whole body</tissue>
    </source>
</reference>
<evidence type="ECO:0000259" key="3">
    <source>
        <dbReference type="PROSITE" id="PS00623"/>
    </source>
</evidence>
<name>A0ABM1IJD8_POLDO</name>
<dbReference type="PANTHER" id="PTHR11552:SF227">
    <property type="entry name" value="GLUCOSE DEHYDROGENASE [FAD, QUINONE]-LIKE PROTEIN"/>
    <property type="match status" value="1"/>
</dbReference>
<sequence length="622" mass="69555">MGVESAFIGGLSTTGTGLSWFFSVLTAALLYFHYEVLDNEAPPIDVPVEELLGSYDFIVVGGGSAGAVVANRLSEINNWNVLLLEAGGQETDISDVPLLAGYLQLTQLDWQYKTEAEGTYCLAMENGRCNWPRGKVIGGSSVLNYMLYVRGNKKDYDIWEQLGNPGWNSKEVLYYFKKSEDNQNPYLTRTPYHSTGGYLTIQEAPWHTPLAAAFVQAGQEMGYENRDINGEHQTGFMIAQGTIRRGSRCSSAKAFLRPVRLRKNLHVALNSHVTKVLIDPNSKRTYGVEFVRDDKVYRIRTKKEVIMSSGSINSAQLLMLSGLGPRKHLVEHGIPVIQDLKVGYNLQDHVGLGGLAFTVNKEISMVEKRLHNVQAVMKYALLGDGPLTVLGGVEGLAFINTKYANATEDFPDIEFHFASGSINSDGGRQLRKIDGIKKNFYNEVFSPINEKDVWSVLPMLLRPKSKGIIKLRSNNPFDKPMIYANYFKEPEDMATLVEGVKIAIALSKTRSFKRFGSELFMRPFPNCKHIPQYTDLHWECMIRYYTHTVYHPVGTCKMGPYWDPDAVVDHQLRVYGVSGLRVIDASIMPNIVSGNTNAPVIMIAEKGSDMIKQHWLKKKNGG</sequence>